<gene>
    <name evidence="1" type="ORF">NCTC11343_01221</name>
</gene>
<dbReference type="EMBL" id="UAUU01000003">
    <property type="protein sequence ID" value="SPZ84677.1"/>
    <property type="molecule type" value="Genomic_DNA"/>
</dbReference>
<accession>A0A2X2IR12</accession>
<reference evidence="1 2" key="1">
    <citation type="submission" date="2018-06" db="EMBL/GenBank/DDBJ databases">
        <authorList>
            <consortium name="Pathogen Informatics"/>
            <person name="Doyle S."/>
        </authorList>
    </citation>
    <scope>NUCLEOTIDE SEQUENCE [LARGE SCALE GENOMIC DNA]</scope>
    <source>
        <strain evidence="1 2">NCTC11343</strain>
    </source>
</reference>
<proteinExistence type="predicted"/>
<name>A0A2X2IR12_SPHMU</name>
<evidence type="ECO:0000313" key="2">
    <source>
        <dbReference type="Proteomes" id="UP000251241"/>
    </source>
</evidence>
<dbReference type="Proteomes" id="UP000251241">
    <property type="component" value="Unassembled WGS sequence"/>
</dbReference>
<dbReference type="AlphaFoldDB" id="A0A2X2IR12"/>
<protein>
    <submittedName>
        <fullName evidence="1">Uncharacterized protein</fullName>
    </submittedName>
</protein>
<organism evidence="1 2">
    <name type="scientific">Sphingobacterium multivorum</name>
    <dbReference type="NCBI Taxonomy" id="28454"/>
    <lineage>
        <taxon>Bacteria</taxon>
        <taxon>Pseudomonadati</taxon>
        <taxon>Bacteroidota</taxon>
        <taxon>Sphingobacteriia</taxon>
        <taxon>Sphingobacteriales</taxon>
        <taxon>Sphingobacteriaceae</taxon>
        <taxon>Sphingobacterium</taxon>
    </lineage>
</organism>
<evidence type="ECO:0000313" key="1">
    <source>
        <dbReference type="EMBL" id="SPZ84677.1"/>
    </source>
</evidence>
<sequence length="52" mass="6088">MPIYRLGNWHAHFLGGITVNVGKSSCSSLFYKNLAHGPIEPRFWFGYYRRNQ</sequence>